<reference evidence="2" key="1">
    <citation type="journal article" date="2019" name="Int. J. Syst. Evol. Microbiol.">
        <title>The Global Catalogue of Microorganisms (GCM) 10K type strain sequencing project: providing services to taxonomists for standard genome sequencing and annotation.</title>
        <authorList>
            <consortium name="The Broad Institute Genomics Platform"/>
            <consortium name="The Broad Institute Genome Sequencing Center for Infectious Disease"/>
            <person name="Wu L."/>
            <person name="Ma J."/>
        </authorList>
    </citation>
    <scope>NUCLEOTIDE SEQUENCE [LARGE SCALE GENOMIC DNA]</scope>
    <source>
        <strain evidence="2">JCM 17839</strain>
    </source>
</reference>
<organism evidence="1 2">
    <name type="scientific">Microbacterium panaciterrae</name>
    <dbReference type="NCBI Taxonomy" id="985759"/>
    <lineage>
        <taxon>Bacteria</taxon>
        <taxon>Bacillati</taxon>
        <taxon>Actinomycetota</taxon>
        <taxon>Actinomycetes</taxon>
        <taxon>Micrococcales</taxon>
        <taxon>Microbacteriaceae</taxon>
        <taxon>Microbacterium</taxon>
    </lineage>
</organism>
<dbReference type="EMBL" id="BAABGP010000024">
    <property type="protein sequence ID" value="GAA4491432.1"/>
    <property type="molecule type" value="Genomic_DNA"/>
</dbReference>
<proteinExistence type="predicted"/>
<evidence type="ECO:0000313" key="2">
    <source>
        <dbReference type="Proteomes" id="UP001500731"/>
    </source>
</evidence>
<evidence type="ECO:0008006" key="3">
    <source>
        <dbReference type="Google" id="ProtNLM"/>
    </source>
</evidence>
<dbReference type="InterPro" id="IPR014718">
    <property type="entry name" value="GH-type_carb-bd"/>
</dbReference>
<dbReference type="Pfam" id="PF01263">
    <property type="entry name" value="Aldose_epim"/>
    <property type="match status" value="1"/>
</dbReference>
<keyword evidence="2" id="KW-1185">Reference proteome</keyword>
<evidence type="ECO:0000313" key="1">
    <source>
        <dbReference type="EMBL" id="GAA4491432.1"/>
    </source>
</evidence>
<protein>
    <recommendedName>
        <fullName evidence="3">Aldose 1-epimerase</fullName>
    </recommendedName>
</protein>
<gene>
    <name evidence="1" type="ORF">GCM10023171_35350</name>
</gene>
<dbReference type="Proteomes" id="UP001500731">
    <property type="component" value="Unassembled WGS sequence"/>
</dbReference>
<comment type="caution">
    <text evidence="1">The sequence shown here is derived from an EMBL/GenBank/DDBJ whole genome shotgun (WGS) entry which is preliminary data.</text>
</comment>
<dbReference type="SUPFAM" id="SSF74650">
    <property type="entry name" value="Galactose mutarotase-like"/>
    <property type="match status" value="1"/>
</dbReference>
<dbReference type="InterPro" id="IPR011013">
    <property type="entry name" value="Gal_mutarotase_sf_dom"/>
</dbReference>
<sequence>MAGWDECVPSVTQCVVGGESIPDHGDAWDVSWQRSGHTFHHAGTSMAYRMARTHSLTASGGVRLRYRAETDQVAVPFMWVAHPQFAAPSGTRVEFTHPPKRVVDVLAVGWPSQAWQKELGSIDSVASGACRKYYVDPRETPTSVDLVRPDDRRLRMTFSATVPYLGLWFDNGAWARDPVVALEPALGYADSLAVAVELGRAPVLTPTTPLEWWIELHRV</sequence>
<accession>A0ABP8PTU4</accession>
<dbReference type="InterPro" id="IPR008183">
    <property type="entry name" value="Aldose_1/G6P_1-epimerase"/>
</dbReference>
<name>A0ABP8PTU4_9MICO</name>
<dbReference type="Gene3D" id="2.70.98.10">
    <property type="match status" value="1"/>
</dbReference>